<reference evidence="2 3" key="1">
    <citation type="submission" date="2016-03" db="EMBL/GenBank/DDBJ databases">
        <title>Whole genome sequencing of Grifola frondosa 9006-11.</title>
        <authorList>
            <person name="Min B."/>
            <person name="Park H."/>
            <person name="Kim J.-G."/>
            <person name="Cho H."/>
            <person name="Oh Y.-L."/>
            <person name="Kong W.-S."/>
            <person name="Choi I.-G."/>
        </authorList>
    </citation>
    <scope>NUCLEOTIDE SEQUENCE [LARGE SCALE GENOMIC DNA]</scope>
    <source>
        <strain evidence="2 3">9006-11</strain>
    </source>
</reference>
<proteinExistence type="predicted"/>
<dbReference type="Proteomes" id="UP000092993">
    <property type="component" value="Unassembled WGS sequence"/>
</dbReference>
<comment type="caution">
    <text evidence="2">The sequence shown here is derived from an EMBL/GenBank/DDBJ whole genome shotgun (WGS) entry which is preliminary data.</text>
</comment>
<protein>
    <submittedName>
        <fullName evidence="2">Uncharacterized protein</fullName>
    </submittedName>
</protein>
<keyword evidence="3" id="KW-1185">Reference proteome</keyword>
<organism evidence="2 3">
    <name type="scientific">Grifola frondosa</name>
    <name type="common">Maitake</name>
    <name type="synonym">Polyporus frondosus</name>
    <dbReference type="NCBI Taxonomy" id="5627"/>
    <lineage>
        <taxon>Eukaryota</taxon>
        <taxon>Fungi</taxon>
        <taxon>Dikarya</taxon>
        <taxon>Basidiomycota</taxon>
        <taxon>Agaricomycotina</taxon>
        <taxon>Agaricomycetes</taxon>
        <taxon>Polyporales</taxon>
        <taxon>Grifolaceae</taxon>
        <taxon>Grifola</taxon>
    </lineage>
</organism>
<evidence type="ECO:0000256" key="1">
    <source>
        <dbReference type="SAM" id="MobiDB-lite"/>
    </source>
</evidence>
<gene>
    <name evidence="2" type="ORF">A0H81_01748</name>
</gene>
<dbReference type="EMBL" id="LUGG01000002">
    <property type="protein sequence ID" value="OBZ77584.1"/>
    <property type="molecule type" value="Genomic_DNA"/>
</dbReference>
<feature type="compositionally biased region" description="Polar residues" evidence="1">
    <location>
        <begin position="167"/>
        <end position="179"/>
    </location>
</feature>
<evidence type="ECO:0000313" key="3">
    <source>
        <dbReference type="Proteomes" id="UP000092993"/>
    </source>
</evidence>
<sequence length="225" mass="24753">MGLTETLGERWTDQLAVTCLVGPADQQPSDGDCTVECLAMVTSTWDVEPERKGWNEKSVIGHTALTAPGSFRRIAINVDVPPVNYHRSASTVLYSCDVSLISQPTASLSCEQLRERDPHDAYRFAEVHTNTHASVSPHIPNSISVLDDRPDPPLHPLPPRIGLPIGSRTTTTTGVLSSNRRAEPAPYRRLARRERVLRVWRDYGPCQRVEQHEDVSIGSAGAVDA</sequence>
<name>A0A1C7MRK7_GRIFR</name>
<accession>A0A1C7MRK7</accession>
<evidence type="ECO:0000313" key="2">
    <source>
        <dbReference type="EMBL" id="OBZ77584.1"/>
    </source>
</evidence>
<dbReference type="AlphaFoldDB" id="A0A1C7MRK7"/>
<feature type="region of interest" description="Disordered" evidence="1">
    <location>
        <begin position="157"/>
        <end position="186"/>
    </location>
</feature>